<evidence type="ECO:0000256" key="1">
    <source>
        <dbReference type="ARBA" id="ARBA00004141"/>
    </source>
</evidence>
<feature type="transmembrane region" description="Helical" evidence="5">
    <location>
        <begin position="277"/>
        <end position="299"/>
    </location>
</feature>
<comment type="caution">
    <text evidence="7">The sequence shown here is derived from an EMBL/GenBank/DDBJ whole genome shotgun (WGS) entry which is preliminary data.</text>
</comment>
<feature type="domain" description="ABC-2 type transporter transmembrane" evidence="6">
    <location>
        <begin position="21"/>
        <end position="382"/>
    </location>
</feature>
<sequence>MMNKLVSVILLKELKDMLRDKKTIIVSLLIPLLLMPVLSFIMGKTMNSAKDDVNQNTKIVMVDKGSSSLGKILKKDKSIKFISGTDGQGAVKDGKALLSIEIPKDFDAFISKGNNSGIKIFYDNTSQKSSIALSKVTVIIDELSKEIVGNRLTKRNIDIKILTPITVAKTSFQKEENAQSQMMLGILIPMFILLYSATGTIAAATDIGAGEKERGTLEPLLTTKAGRHYILTGKLFAITIMGFIVSVCSMLGLLISMKIPGGMFENGSSAIALGYKAIALIGVIAIITTIFFGALELAVSIYARSFKEAQTYLVPFSIVPLFAAYGTMFMDAKNIPFLYFNIPLLSVSSVVKELTSGIYNYGHIGITIVWSIVYTIVAIILARHMFNKESVIFRS</sequence>
<dbReference type="Gene3D" id="3.40.1710.10">
    <property type="entry name" value="abc type-2 transporter like domain"/>
    <property type="match status" value="1"/>
</dbReference>
<dbReference type="EMBL" id="SPSF01000020">
    <property type="protein sequence ID" value="MPQ62234.1"/>
    <property type="molecule type" value="Genomic_DNA"/>
</dbReference>
<evidence type="ECO:0000256" key="3">
    <source>
        <dbReference type="ARBA" id="ARBA00022989"/>
    </source>
</evidence>
<keyword evidence="3 5" id="KW-1133">Transmembrane helix</keyword>
<feature type="transmembrane region" description="Helical" evidence="5">
    <location>
        <begin position="235"/>
        <end position="257"/>
    </location>
</feature>
<dbReference type="AlphaFoldDB" id="A0A5N7IMP3"/>
<gene>
    <name evidence="7" type="ORF">E4V82_08910</name>
</gene>
<dbReference type="InterPro" id="IPR013525">
    <property type="entry name" value="ABC2_TM"/>
</dbReference>
<reference evidence="7 8" key="1">
    <citation type="journal article" date="2019" name="Lett. Appl. Microbiol.">
        <title>A case of 'blown pack' spoilage of vacuum-packaged pork likely associated with Clostridium estertheticum in Canada.</title>
        <authorList>
            <person name="Zhang P."/>
            <person name="Ward P."/>
            <person name="McMullen L.M."/>
            <person name="Yang X."/>
        </authorList>
    </citation>
    <scope>NUCLEOTIDE SEQUENCE [LARGE SCALE GENOMIC DNA]</scope>
    <source>
        <strain evidence="7 8">MA19</strain>
    </source>
</reference>
<evidence type="ECO:0000256" key="2">
    <source>
        <dbReference type="ARBA" id="ARBA00022692"/>
    </source>
</evidence>
<keyword evidence="4 5" id="KW-0472">Membrane</keyword>
<dbReference type="Pfam" id="PF12698">
    <property type="entry name" value="ABC2_membrane_3"/>
    <property type="match status" value="1"/>
</dbReference>
<dbReference type="PANTHER" id="PTHR43471">
    <property type="entry name" value="ABC TRANSPORTER PERMEASE"/>
    <property type="match status" value="1"/>
</dbReference>
<protein>
    <submittedName>
        <fullName evidence="7">ABC transporter permease</fullName>
    </submittedName>
</protein>
<organism evidence="7 8">
    <name type="scientific">Clostridium estertheticum</name>
    <dbReference type="NCBI Taxonomy" id="238834"/>
    <lineage>
        <taxon>Bacteria</taxon>
        <taxon>Bacillati</taxon>
        <taxon>Bacillota</taxon>
        <taxon>Clostridia</taxon>
        <taxon>Eubacteriales</taxon>
        <taxon>Clostridiaceae</taxon>
        <taxon>Clostridium</taxon>
    </lineage>
</organism>
<evidence type="ECO:0000313" key="8">
    <source>
        <dbReference type="Proteomes" id="UP000342249"/>
    </source>
</evidence>
<dbReference type="GO" id="GO:0140359">
    <property type="term" value="F:ABC-type transporter activity"/>
    <property type="evidence" value="ECO:0007669"/>
    <property type="project" value="InterPro"/>
</dbReference>
<evidence type="ECO:0000256" key="4">
    <source>
        <dbReference type="ARBA" id="ARBA00023136"/>
    </source>
</evidence>
<dbReference type="Proteomes" id="UP000342249">
    <property type="component" value="Unassembled WGS sequence"/>
</dbReference>
<feature type="transmembrane region" description="Helical" evidence="5">
    <location>
        <begin position="182"/>
        <end position="204"/>
    </location>
</feature>
<evidence type="ECO:0000259" key="6">
    <source>
        <dbReference type="Pfam" id="PF12698"/>
    </source>
</evidence>
<proteinExistence type="predicted"/>
<feature type="transmembrane region" description="Helical" evidence="5">
    <location>
        <begin position="311"/>
        <end position="330"/>
    </location>
</feature>
<comment type="subcellular location">
    <subcellularLocation>
        <location evidence="1">Membrane</location>
        <topology evidence="1">Multi-pass membrane protein</topology>
    </subcellularLocation>
</comment>
<evidence type="ECO:0000313" key="7">
    <source>
        <dbReference type="EMBL" id="MPQ62234.1"/>
    </source>
</evidence>
<name>A0A5N7IMP3_9CLOT</name>
<dbReference type="PANTHER" id="PTHR43471:SF3">
    <property type="entry name" value="ABC TRANSPORTER PERMEASE PROTEIN NATB"/>
    <property type="match status" value="1"/>
</dbReference>
<evidence type="ECO:0000256" key="5">
    <source>
        <dbReference type="SAM" id="Phobius"/>
    </source>
</evidence>
<dbReference type="GO" id="GO:0016020">
    <property type="term" value="C:membrane"/>
    <property type="evidence" value="ECO:0007669"/>
    <property type="project" value="UniProtKB-SubCell"/>
</dbReference>
<feature type="transmembrane region" description="Helical" evidence="5">
    <location>
        <begin position="358"/>
        <end position="382"/>
    </location>
</feature>
<accession>A0A5N7IMP3</accession>
<keyword evidence="2 5" id="KW-0812">Transmembrane</keyword>